<feature type="compositionally biased region" description="Low complexity" evidence="1">
    <location>
        <begin position="65"/>
        <end position="75"/>
    </location>
</feature>
<gene>
    <name evidence="2" type="ORF">EV643_119115</name>
</gene>
<name>A0A4R6K446_9ACTN</name>
<evidence type="ECO:0000313" key="3">
    <source>
        <dbReference type="Proteomes" id="UP000295388"/>
    </source>
</evidence>
<evidence type="ECO:0000256" key="1">
    <source>
        <dbReference type="SAM" id="MobiDB-lite"/>
    </source>
</evidence>
<dbReference type="AlphaFoldDB" id="A0A4R6K446"/>
<feature type="region of interest" description="Disordered" evidence="1">
    <location>
        <begin position="64"/>
        <end position="96"/>
    </location>
</feature>
<dbReference type="Proteomes" id="UP000295388">
    <property type="component" value="Unassembled WGS sequence"/>
</dbReference>
<reference evidence="2 3" key="1">
    <citation type="submission" date="2019-03" db="EMBL/GenBank/DDBJ databases">
        <title>Genomic Encyclopedia of Type Strains, Phase III (KMG-III): the genomes of soil and plant-associated and newly described type strains.</title>
        <authorList>
            <person name="Whitman W."/>
        </authorList>
    </citation>
    <scope>NUCLEOTIDE SEQUENCE [LARGE SCALE GENOMIC DNA]</scope>
    <source>
        <strain evidence="2 3">VKM Ac-2527</strain>
    </source>
</reference>
<feature type="compositionally biased region" description="Low complexity" evidence="1">
    <location>
        <begin position="23"/>
        <end position="35"/>
    </location>
</feature>
<keyword evidence="3" id="KW-1185">Reference proteome</keyword>
<sequence>MYLATLFRTAVARSWSRFSSAEPSTGPISASGSSSRCAKTDGRRGKGDEKVSVALWKRATSRPNSAYSSSVKGSSGLRPLRAVRPRGPAESPVSQRISACAGRERGAVDIREPVAQRSRIGQTPEGWYHGSEVTCDRGVRAPEFAFRNVGRRCEVAVCRGGTESLPESPPLRGLGTGSLVQPPPTNCRRARTGQETTSCRRTPPVPASLRTYP</sequence>
<protein>
    <submittedName>
        <fullName evidence="2">Uncharacterized protein</fullName>
    </submittedName>
</protein>
<accession>A0A4R6K446</accession>
<comment type="caution">
    <text evidence="2">The sequence shown here is derived from an EMBL/GenBank/DDBJ whole genome shotgun (WGS) entry which is preliminary data.</text>
</comment>
<evidence type="ECO:0000313" key="2">
    <source>
        <dbReference type="EMBL" id="TDO43182.1"/>
    </source>
</evidence>
<organism evidence="2 3">
    <name type="scientific">Kribbella caucasensis</name>
    <dbReference type="NCBI Taxonomy" id="2512215"/>
    <lineage>
        <taxon>Bacteria</taxon>
        <taxon>Bacillati</taxon>
        <taxon>Actinomycetota</taxon>
        <taxon>Actinomycetes</taxon>
        <taxon>Propionibacteriales</taxon>
        <taxon>Kribbellaceae</taxon>
        <taxon>Kribbella</taxon>
    </lineage>
</organism>
<feature type="compositionally biased region" description="Basic and acidic residues" evidence="1">
    <location>
        <begin position="38"/>
        <end position="50"/>
    </location>
</feature>
<feature type="region of interest" description="Disordered" evidence="1">
    <location>
        <begin position="18"/>
        <end position="50"/>
    </location>
</feature>
<feature type="region of interest" description="Disordered" evidence="1">
    <location>
        <begin position="162"/>
        <end position="213"/>
    </location>
</feature>
<dbReference type="EMBL" id="SNWQ01000019">
    <property type="protein sequence ID" value="TDO43182.1"/>
    <property type="molecule type" value="Genomic_DNA"/>
</dbReference>
<proteinExistence type="predicted"/>